<feature type="domain" description="HECT" evidence="7">
    <location>
        <begin position="398"/>
        <end position="737"/>
    </location>
</feature>
<dbReference type="SUPFAM" id="SSF56204">
    <property type="entry name" value="Hect, E3 ligase catalytic domain"/>
    <property type="match status" value="1"/>
</dbReference>
<keyword evidence="5 6" id="KW-0833">Ubl conjugation pathway</keyword>
<protein>
    <recommendedName>
        <fullName evidence="3">HECT-type E3 ubiquitin transferase</fullName>
        <ecNumber evidence="3">2.3.2.26</ecNumber>
    </recommendedName>
</protein>
<evidence type="ECO:0000256" key="1">
    <source>
        <dbReference type="ARBA" id="ARBA00000885"/>
    </source>
</evidence>
<dbReference type="GO" id="GO:0005737">
    <property type="term" value="C:cytoplasm"/>
    <property type="evidence" value="ECO:0007669"/>
    <property type="project" value="TreeGrafter"/>
</dbReference>
<sequence>MGFPLMARLIEEHLQTVIDIKDLVSSVFCLCSTGDDSDESSSSRTDIVVRVKDFIRMIPGDNKKKSMELLKIFEFCGAPDALVSLFNSPIKGNKEIGEESIRLFLYPKIGLFLPRSVQNQFAFIVSQFCALLRGAAACGEPVYYSCRETLGSLLKSIGFANRLRYFGTTKSSDLIEDLHPFVCELSFKLMDGLYTIKTSSSVSTSFRLSFESDIREFTLFSLHLRRAIEEHFRSKGQSLPLCLDDNFDEHHPCYLEQIQRFHCNFHYLLRSIKMCMDRIEYNVKCAGVWEFNHGWSYYLSILKELNNISKLYQGAEDELSNEMRSYQFSLDTLVMYSKRSDDHQWLLKHKNVIDFESRSHLMMMMFPEVKDDTGKLHRMLIDRSQLLTESFEHIAHANPKSLRNGLFMEFKGELATGHGVLREWLFLVCQALFNPQNSLFLACPSDRRRFFPNPAKVDPRHLSYFGFCGRLIALALMHKVHVGITFDRVFFLQLAGEVISLEDIRDADPCLYKSCKKILEMDADFMDSEAMGLTFVKEIEEFGSRKIVELCPGGDTMVVNSKNREEYVHLLIQYCFVKSMSEKVAHFAEGFGDILFKRRLHKIFFRRLELKDLDGMLLGSDKAICVKDWQAHTVYDDYTETDEQIRWFWKVVEGMSVEQQRELLFFWTSVKYLPVDGFSGLPSPLYIYKTSGSHYRLPSSHTCFYRLSLPHYPSLAVTQQHLFRICQEHVGCSFGFM</sequence>
<evidence type="ECO:0000256" key="5">
    <source>
        <dbReference type="ARBA" id="ARBA00022786"/>
    </source>
</evidence>
<proteinExistence type="predicted"/>
<dbReference type="EC" id="2.3.2.26" evidence="3"/>
<name>A0A200R0R5_MACCD</name>
<dbReference type="PANTHER" id="PTHR11254">
    <property type="entry name" value="HECT DOMAIN UBIQUITIN-PROTEIN LIGASE"/>
    <property type="match status" value="1"/>
</dbReference>
<evidence type="ECO:0000256" key="3">
    <source>
        <dbReference type="ARBA" id="ARBA00012485"/>
    </source>
</evidence>
<keyword evidence="4" id="KW-0808">Transferase</keyword>
<dbReference type="PANTHER" id="PTHR11254:SF424">
    <property type="entry name" value="E3 UBIQUITIN-PROTEIN LIGASE UPL5"/>
    <property type="match status" value="1"/>
</dbReference>
<comment type="catalytic activity">
    <reaction evidence="1">
        <text>S-ubiquitinyl-[E2 ubiquitin-conjugating enzyme]-L-cysteine + [acceptor protein]-L-lysine = [E2 ubiquitin-conjugating enzyme]-L-cysteine + N(6)-ubiquitinyl-[acceptor protein]-L-lysine.</text>
        <dbReference type="EC" id="2.3.2.26"/>
    </reaction>
</comment>
<comment type="caution">
    <text evidence="8">The sequence shown here is derived from an EMBL/GenBank/DDBJ whole genome shotgun (WGS) entry which is preliminary data.</text>
</comment>
<dbReference type="GO" id="GO:0000209">
    <property type="term" value="P:protein polyubiquitination"/>
    <property type="evidence" value="ECO:0007669"/>
    <property type="project" value="TreeGrafter"/>
</dbReference>
<dbReference type="PROSITE" id="PS50237">
    <property type="entry name" value="HECT"/>
    <property type="match status" value="1"/>
</dbReference>
<reference evidence="8 9" key="1">
    <citation type="journal article" date="2017" name="Mol. Plant">
        <title>The Genome of Medicinal Plant Macleaya cordata Provides New Insights into Benzylisoquinoline Alkaloids Metabolism.</title>
        <authorList>
            <person name="Liu X."/>
            <person name="Liu Y."/>
            <person name="Huang P."/>
            <person name="Ma Y."/>
            <person name="Qing Z."/>
            <person name="Tang Q."/>
            <person name="Cao H."/>
            <person name="Cheng P."/>
            <person name="Zheng Y."/>
            <person name="Yuan Z."/>
            <person name="Zhou Y."/>
            <person name="Liu J."/>
            <person name="Tang Z."/>
            <person name="Zhuo Y."/>
            <person name="Zhang Y."/>
            <person name="Yu L."/>
            <person name="Huang J."/>
            <person name="Yang P."/>
            <person name="Peng Q."/>
            <person name="Zhang J."/>
            <person name="Jiang W."/>
            <person name="Zhang Z."/>
            <person name="Lin K."/>
            <person name="Ro D.K."/>
            <person name="Chen X."/>
            <person name="Xiong X."/>
            <person name="Shang Y."/>
            <person name="Huang S."/>
            <person name="Zeng J."/>
        </authorList>
    </citation>
    <scope>NUCLEOTIDE SEQUENCE [LARGE SCALE GENOMIC DNA]</scope>
    <source>
        <strain evidence="9">cv. BLH2017</strain>
        <tissue evidence="8">Root</tissue>
    </source>
</reference>
<dbReference type="InterPro" id="IPR000569">
    <property type="entry name" value="HECT_dom"/>
</dbReference>
<dbReference type="Pfam" id="PF00632">
    <property type="entry name" value="HECT"/>
    <property type="match status" value="1"/>
</dbReference>
<evidence type="ECO:0000313" key="9">
    <source>
        <dbReference type="Proteomes" id="UP000195402"/>
    </source>
</evidence>
<evidence type="ECO:0000256" key="4">
    <source>
        <dbReference type="ARBA" id="ARBA00022679"/>
    </source>
</evidence>
<dbReference type="EMBL" id="MVGT01000590">
    <property type="protein sequence ID" value="OVA16312.1"/>
    <property type="molecule type" value="Genomic_DNA"/>
</dbReference>
<dbReference type="InParanoid" id="A0A200R0R5"/>
<dbReference type="InterPro" id="IPR035983">
    <property type="entry name" value="Hect_E3_ubiquitin_ligase"/>
</dbReference>
<organism evidence="8 9">
    <name type="scientific">Macleaya cordata</name>
    <name type="common">Five-seeded plume-poppy</name>
    <name type="synonym">Bocconia cordata</name>
    <dbReference type="NCBI Taxonomy" id="56857"/>
    <lineage>
        <taxon>Eukaryota</taxon>
        <taxon>Viridiplantae</taxon>
        <taxon>Streptophyta</taxon>
        <taxon>Embryophyta</taxon>
        <taxon>Tracheophyta</taxon>
        <taxon>Spermatophyta</taxon>
        <taxon>Magnoliopsida</taxon>
        <taxon>Ranunculales</taxon>
        <taxon>Papaveraceae</taxon>
        <taxon>Papaveroideae</taxon>
        <taxon>Macleaya</taxon>
    </lineage>
</organism>
<dbReference type="STRING" id="56857.A0A200R0R5"/>
<feature type="active site" description="Glycyl thioester intermediate" evidence="6">
    <location>
        <position position="703"/>
    </location>
</feature>
<evidence type="ECO:0000313" key="8">
    <source>
        <dbReference type="EMBL" id="OVA16312.1"/>
    </source>
</evidence>
<dbReference type="GO" id="GO:0006511">
    <property type="term" value="P:ubiquitin-dependent protein catabolic process"/>
    <property type="evidence" value="ECO:0007669"/>
    <property type="project" value="TreeGrafter"/>
</dbReference>
<dbReference type="FunFam" id="3.30.2410.10:FF:000020">
    <property type="entry name" value="E3 ubiquitin-protein ligase UPL5"/>
    <property type="match status" value="1"/>
</dbReference>
<dbReference type="AlphaFoldDB" id="A0A200R0R5"/>
<dbReference type="OMA" id="CEDERIG"/>
<dbReference type="InterPro" id="IPR050409">
    <property type="entry name" value="E3_ubiq-protein_ligase"/>
</dbReference>
<evidence type="ECO:0000259" key="7">
    <source>
        <dbReference type="PROSITE" id="PS50237"/>
    </source>
</evidence>
<dbReference type="GO" id="GO:0061630">
    <property type="term" value="F:ubiquitin protein ligase activity"/>
    <property type="evidence" value="ECO:0007669"/>
    <property type="project" value="UniProtKB-EC"/>
</dbReference>
<dbReference type="OrthoDB" id="1870110at2759"/>
<dbReference type="Proteomes" id="UP000195402">
    <property type="component" value="Unassembled WGS sequence"/>
</dbReference>
<dbReference type="Gene3D" id="3.90.1750.10">
    <property type="entry name" value="Hect, E3 ligase catalytic domains"/>
    <property type="match status" value="1"/>
</dbReference>
<evidence type="ECO:0000256" key="6">
    <source>
        <dbReference type="PROSITE-ProRule" id="PRU00104"/>
    </source>
</evidence>
<dbReference type="CDD" id="cd00078">
    <property type="entry name" value="HECTc"/>
    <property type="match status" value="1"/>
</dbReference>
<evidence type="ECO:0000256" key="2">
    <source>
        <dbReference type="ARBA" id="ARBA00004906"/>
    </source>
</evidence>
<keyword evidence="9" id="KW-1185">Reference proteome</keyword>
<dbReference type="Gene3D" id="3.30.2410.10">
    <property type="entry name" value="Hect, E3 ligase catalytic domain"/>
    <property type="match status" value="1"/>
</dbReference>
<dbReference type="SMART" id="SM00119">
    <property type="entry name" value="HECTc"/>
    <property type="match status" value="1"/>
</dbReference>
<gene>
    <name evidence="8" type="ORF">BVC80_6759g6</name>
</gene>
<comment type="pathway">
    <text evidence="2">Protein modification; protein ubiquitination.</text>
</comment>
<dbReference type="Gene3D" id="3.30.2160.10">
    <property type="entry name" value="Hect, E3 ligase catalytic domain"/>
    <property type="match status" value="1"/>
</dbReference>
<accession>A0A200R0R5</accession>